<dbReference type="GO" id="GO:0043709">
    <property type="term" value="P:cell adhesion involved in single-species biofilm formation"/>
    <property type="evidence" value="ECO:0007669"/>
    <property type="project" value="TreeGrafter"/>
</dbReference>
<dbReference type="SUPFAM" id="SSF49401">
    <property type="entry name" value="Bacterial adhesins"/>
    <property type="match status" value="1"/>
</dbReference>
<keyword evidence="1" id="KW-0732">Signal</keyword>
<dbReference type="InterPro" id="IPR008966">
    <property type="entry name" value="Adhesion_dom_sf"/>
</dbReference>
<dbReference type="PANTHER" id="PTHR33420:SF33">
    <property type="entry name" value="MINOR FIMBRIAL SUBUNIT"/>
    <property type="match status" value="1"/>
</dbReference>
<accession>A0A4P8BCP8</accession>
<reference evidence="3 4" key="1">
    <citation type="journal article" date="2001" name="Nature">
        <title>Genome sequence of enterohaemorrhagic Escherichia coli O157:H7.</title>
        <authorList>
            <person name="Perna N.T."/>
            <person name="Plunkett G.III."/>
            <person name="Burland V."/>
            <person name="Mau B."/>
            <person name="Glasner J.D."/>
            <person name="Rose D.J."/>
            <person name="Mayhew G.F."/>
            <person name="Evans P.S."/>
            <person name="Gregor J."/>
            <person name="Kirkpatrick H.A."/>
            <person name="Posfai G."/>
            <person name="Hackett J."/>
            <person name="Klink S."/>
            <person name="Boutin A."/>
            <person name="Shao Y."/>
            <person name="Miller L."/>
            <person name="Grotbeck E.J."/>
            <person name="Davis N.W."/>
            <person name="Lim A."/>
            <person name="Dimalanta E."/>
            <person name="Potamousis K."/>
            <person name="Apodaca J."/>
            <person name="Anantharaman T.S."/>
            <person name="Lin J."/>
            <person name="Yen G."/>
            <person name="Schwartz D.C."/>
            <person name="Welch R.A."/>
            <person name="Blattner F.R."/>
        </authorList>
    </citation>
    <scope>NUCLEOTIDE SEQUENCE [LARGE SCALE GENOMIC DNA]</scope>
    <source>
        <strain evidence="4">O157:H7 / EDL933 / ATCC 700927 / EHEC</strain>
    </source>
</reference>
<feature type="signal peptide" evidence="1">
    <location>
        <begin position="1"/>
        <end position="25"/>
    </location>
</feature>
<dbReference type="AlphaFoldDB" id="A0A0H3JC59"/>
<dbReference type="EMBL" id="AE005174">
    <property type="protein sequence ID" value="AAG54442.1"/>
    <property type="molecule type" value="Genomic_DNA"/>
</dbReference>
<evidence type="ECO:0000313" key="3">
    <source>
        <dbReference type="EMBL" id="AAG54442.1"/>
    </source>
</evidence>
<feature type="domain" description="Fimbrial-type adhesion" evidence="2">
    <location>
        <begin position="32"/>
        <end position="185"/>
    </location>
</feature>
<dbReference type="PANTHER" id="PTHR33420">
    <property type="entry name" value="FIMBRIAL SUBUNIT ELFA-RELATED"/>
    <property type="match status" value="1"/>
</dbReference>
<proteinExistence type="predicted"/>
<dbReference type="InterPro" id="IPR000259">
    <property type="entry name" value="Adhesion_dom_fimbrial"/>
</dbReference>
<feature type="chain" id="PRO_5030008283" evidence="1">
    <location>
        <begin position="26"/>
        <end position="186"/>
    </location>
</feature>
<dbReference type="PIR" id="F85497">
    <property type="entry name" value="F85497"/>
</dbReference>
<evidence type="ECO:0000259" key="2">
    <source>
        <dbReference type="Pfam" id="PF00419"/>
    </source>
</evidence>
<protein>
    <submittedName>
        <fullName evidence="3">Fimbrial protein</fullName>
    </submittedName>
</protein>
<dbReference type="Gene3D" id="2.60.40.1090">
    <property type="entry name" value="Fimbrial-type adhesion domain"/>
    <property type="match status" value="1"/>
</dbReference>
<evidence type="ECO:0000313" key="4">
    <source>
        <dbReference type="Proteomes" id="UP000002519"/>
    </source>
</evidence>
<gene>
    <name evidence="3" type="primary">yadM</name>
    <name evidence="3" type="ordered locus">Z0149</name>
</gene>
<dbReference type="OMA" id="ANEVEMT"/>
<dbReference type="KEGG" id="ece:Z0149"/>
<sequence length="186" mass="19249">MENSMKRILLTSALIGLGLPAVGSATDLNVDFTATVLATTCTITIVEDGGPAVTGSNDEYSLTIPDVGLDKVATAAPEAQANFKLKASDCSNGYSKIFTTLTGTTVSGKLIVNEATSGAAGVGMGIKRRDTADSTFFTPNNTDKFEWSADEKASGVPLTVALRETTAGAGRTGAFQAKATFNFTYE</sequence>
<dbReference type="GO" id="GO:0009289">
    <property type="term" value="C:pilus"/>
    <property type="evidence" value="ECO:0007669"/>
    <property type="project" value="InterPro"/>
</dbReference>
<dbReference type="InterPro" id="IPR036937">
    <property type="entry name" value="Adhesion_dom_fimbrial_sf"/>
</dbReference>
<dbReference type="InterPro" id="IPR050263">
    <property type="entry name" value="Bact_Fimbrial_Adh_Pro"/>
</dbReference>
<accession>A0A0H3JC59</accession>
<dbReference type="Proteomes" id="UP000002519">
    <property type="component" value="Chromosome"/>
</dbReference>
<organism evidence="3 4">
    <name type="scientific">Escherichia coli O157:H7</name>
    <dbReference type="NCBI Taxonomy" id="83334"/>
    <lineage>
        <taxon>Bacteria</taxon>
        <taxon>Pseudomonadati</taxon>
        <taxon>Pseudomonadota</taxon>
        <taxon>Gammaproteobacteria</taxon>
        <taxon>Enterobacterales</taxon>
        <taxon>Enterobacteriaceae</taxon>
        <taxon>Escherichia</taxon>
    </lineage>
</organism>
<dbReference type="PIR" id="F90646">
    <property type="entry name" value="F90646"/>
</dbReference>
<dbReference type="PATRIC" id="fig|386585.9.peg.241"/>
<evidence type="ECO:0000256" key="1">
    <source>
        <dbReference type="SAM" id="SignalP"/>
    </source>
</evidence>
<name>A0A0H3JC59_ECO57</name>
<dbReference type="Pfam" id="PF00419">
    <property type="entry name" value="Fimbrial"/>
    <property type="match status" value="1"/>
</dbReference>